<keyword evidence="10" id="KW-0479">Metal-binding</keyword>
<dbReference type="InterPro" id="IPR003691">
    <property type="entry name" value="FluC"/>
</dbReference>
<evidence type="ECO:0000256" key="5">
    <source>
        <dbReference type="ARBA" id="ARBA00023136"/>
    </source>
</evidence>
<dbReference type="HAMAP" id="MF_00454">
    <property type="entry name" value="FluC"/>
    <property type="match status" value="1"/>
</dbReference>
<evidence type="ECO:0000313" key="12">
    <source>
        <dbReference type="Proteomes" id="UP000267368"/>
    </source>
</evidence>
<accession>A0A3N0AIW3</accession>
<keyword evidence="2 10" id="KW-1003">Cell membrane</keyword>
<dbReference type="EMBL" id="QICB01000001">
    <property type="protein sequence ID" value="RNL21468.1"/>
    <property type="molecule type" value="Genomic_DNA"/>
</dbReference>
<evidence type="ECO:0000256" key="8">
    <source>
        <dbReference type="ARBA" id="ARBA00035585"/>
    </source>
</evidence>
<dbReference type="AlphaFoldDB" id="A0A3N0AIW3"/>
<comment type="similarity">
    <text evidence="7 10">Belongs to the fluoride channel Fluc/FEX (TC 1.A.43) family.</text>
</comment>
<comment type="catalytic activity">
    <reaction evidence="8">
        <text>fluoride(in) = fluoride(out)</text>
        <dbReference type="Rhea" id="RHEA:76159"/>
        <dbReference type="ChEBI" id="CHEBI:17051"/>
    </reaction>
    <physiologicalReaction direction="left-to-right" evidence="8">
        <dbReference type="Rhea" id="RHEA:76160"/>
    </physiologicalReaction>
</comment>
<comment type="caution">
    <text evidence="11">The sequence shown here is derived from an EMBL/GenBank/DDBJ whole genome shotgun (WGS) entry which is preliminary data.</text>
</comment>
<feature type="binding site" evidence="10">
    <location>
        <position position="82"/>
    </location>
    <ligand>
        <name>Na(+)</name>
        <dbReference type="ChEBI" id="CHEBI:29101"/>
        <note>structural</note>
    </ligand>
</feature>
<dbReference type="NCBIfam" id="TIGR00494">
    <property type="entry name" value="crcB"/>
    <property type="match status" value="1"/>
</dbReference>
<keyword evidence="6 10" id="KW-0407">Ion channel</keyword>
<dbReference type="PANTHER" id="PTHR28259">
    <property type="entry name" value="FLUORIDE EXPORT PROTEIN 1-RELATED"/>
    <property type="match status" value="1"/>
</dbReference>
<feature type="transmembrane region" description="Helical" evidence="10">
    <location>
        <begin position="42"/>
        <end position="61"/>
    </location>
</feature>
<comment type="function">
    <text evidence="9 10">Fluoride-specific ion channel. Important for reducing fluoride concentration in the cell, thus reducing its toxicity.</text>
</comment>
<evidence type="ECO:0000256" key="3">
    <source>
        <dbReference type="ARBA" id="ARBA00022692"/>
    </source>
</evidence>
<evidence type="ECO:0000313" key="11">
    <source>
        <dbReference type="EMBL" id="RNL21468.1"/>
    </source>
</evidence>
<organism evidence="11 12">
    <name type="scientific">Slackia faecicanis</name>
    <dbReference type="NCBI Taxonomy" id="255723"/>
    <lineage>
        <taxon>Bacteria</taxon>
        <taxon>Bacillati</taxon>
        <taxon>Actinomycetota</taxon>
        <taxon>Coriobacteriia</taxon>
        <taxon>Eggerthellales</taxon>
        <taxon>Eggerthellaceae</taxon>
        <taxon>Slackia</taxon>
    </lineage>
</organism>
<keyword evidence="5 10" id="KW-0472">Membrane</keyword>
<keyword evidence="12" id="KW-1185">Reference proteome</keyword>
<gene>
    <name evidence="10 11" type="primary">crcB</name>
    <name evidence="10" type="synonym">fluC</name>
    <name evidence="11" type="ORF">DMP07_01065</name>
</gene>
<dbReference type="GO" id="GO:0062054">
    <property type="term" value="F:fluoride channel activity"/>
    <property type="evidence" value="ECO:0007669"/>
    <property type="project" value="UniProtKB-UniRule"/>
</dbReference>
<dbReference type="Proteomes" id="UP000267368">
    <property type="component" value="Unassembled WGS sequence"/>
</dbReference>
<keyword evidence="3 10" id="KW-0812">Transmembrane</keyword>
<evidence type="ECO:0000256" key="2">
    <source>
        <dbReference type="ARBA" id="ARBA00022475"/>
    </source>
</evidence>
<feature type="binding site" evidence="10">
    <location>
        <position position="85"/>
    </location>
    <ligand>
        <name>Na(+)</name>
        <dbReference type="ChEBI" id="CHEBI:29101"/>
        <note>structural</note>
    </ligand>
</feature>
<keyword evidence="10" id="KW-0813">Transport</keyword>
<dbReference type="RefSeq" id="WP_123197310.1">
    <property type="nucleotide sequence ID" value="NZ_QICB01000001.1"/>
</dbReference>
<evidence type="ECO:0000256" key="1">
    <source>
        <dbReference type="ARBA" id="ARBA00004651"/>
    </source>
</evidence>
<dbReference type="GO" id="GO:0046872">
    <property type="term" value="F:metal ion binding"/>
    <property type="evidence" value="ECO:0007669"/>
    <property type="project" value="UniProtKB-KW"/>
</dbReference>
<evidence type="ECO:0000256" key="4">
    <source>
        <dbReference type="ARBA" id="ARBA00022989"/>
    </source>
</evidence>
<comment type="subcellular location">
    <subcellularLocation>
        <location evidence="1 10">Cell membrane</location>
        <topology evidence="1 10">Multi-pass membrane protein</topology>
    </subcellularLocation>
</comment>
<feature type="transmembrane region" description="Helical" evidence="10">
    <location>
        <begin position="73"/>
        <end position="92"/>
    </location>
</feature>
<dbReference type="OrthoDB" id="5148600at2"/>
<dbReference type="GO" id="GO:0005886">
    <property type="term" value="C:plasma membrane"/>
    <property type="evidence" value="ECO:0007669"/>
    <property type="project" value="UniProtKB-SubCell"/>
</dbReference>
<keyword evidence="10" id="KW-0406">Ion transport</keyword>
<evidence type="ECO:0000256" key="10">
    <source>
        <dbReference type="HAMAP-Rule" id="MF_00454"/>
    </source>
</evidence>
<name>A0A3N0AIW3_9ACTN</name>
<dbReference type="GO" id="GO:0140114">
    <property type="term" value="P:cellular detoxification of fluoride"/>
    <property type="evidence" value="ECO:0007669"/>
    <property type="project" value="UniProtKB-UniRule"/>
</dbReference>
<feature type="transmembrane region" description="Helical" evidence="10">
    <location>
        <begin position="112"/>
        <end position="132"/>
    </location>
</feature>
<sequence length="136" mass="13440">MFMQLCAVAAGGAIGAAGRYLVGLGVPAVAASLHVPGDFPAATFAANFIGCFVIGVLSVLFDGGPWNGEAGWRAFAVTGVLGGFTTFSTFGLETVSLIERGAAGMATLNAGLSLGACLAGVMAGRALARALFVAQP</sequence>
<keyword evidence="10" id="KW-0915">Sodium</keyword>
<evidence type="ECO:0000256" key="9">
    <source>
        <dbReference type="ARBA" id="ARBA00049940"/>
    </source>
</evidence>
<evidence type="ECO:0000256" key="7">
    <source>
        <dbReference type="ARBA" id="ARBA00035120"/>
    </source>
</evidence>
<proteinExistence type="inferred from homology"/>
<evidence type="ECO:0000256" key="6">
    <source>
        <dbReference type="ARBA" id="ARBA00023303"/>
    </source>
</evidence>
<dbReference type="Pfam" id="PF02537">
    <property type="entry name" value="CRCB"/>
    <property type="match status" value="1"/>
</dbReference>
<dbReference type="PANTHER" id="PTHR28259:SF1">
    <property type="entry name" value="FLUORIDE EXPORT PROTEIN 1-RELATED"/>
    <property type="match status" value="1"/>
</dbReference>
<protein>
    <recommendedName>
        <fullName evidence="10">Fluoride-specific ion channel FluC</fullName>
    </recommendedName>
</protein>
<reference evidence="12" key="1">
    <citation type="submission" date="2018-05" db="EMBL/GenBank/DDBJ databases">
        <title>Genome Sequencing of selected type strains of the family Eggerthellaceae.</title>
        <authorList>
            <person name="Danylec N."/>
            <person name="Stoll D.A."/>
            <person name="Doetsch A."/>
            <person name="Huch M."/>
        </authorList>
    </citation>
    <scope>NUCLEOTIDE SEQUENCE [LARGE SCALE GENOMIC DNA]</scope>
    <source>
        <strain evidence="12">DSM 17537</strain>
    </source>
</reference>
<comment type="activity regulation">
    <text evidence="10">Na(+) is not transported, but it plays an essential structural role and its presence is essential for fluoride channel function.</text>
</comment>
<keyword evidence="4 10" id="KW-1133">Transmembrane helix</keyword>